<evidence type="ECO:0000313" key="3">
    <source>
        <dbReference type="Proteomes" id="UP000305792"/>
    </source>
</evidence>
<dbReference type="Proteomes" id="UP000305792">
    <property type="component" value="Unassembled WGS sequence"/>
</dbReference>
<protein>
    <submittedName>
        <fullName evidence="2">Aminoglycoside phosphotransferase family protein</fullName>
    </submittedName>
</protein>
<dbReference type="InterPro" id="IPR051678">
    <property type="entry name" value="AGP_Transferase"/>
</dbReference>
<dbReference type="Gene3D" id="3.90.1200.10">
    <property type="match status" value="1"/>
</dbReference>
<feature type="domain" description="Aminoglycoside phosphotransferase" evidence="1">
    <location>
        <begin position="31"/>
        <end position="224"/>
    </location>
</feature>
<name>A0A4S8PLC0_9ACTN</name>
<dbReference type="InterPro" id="IPR011009">
    <property type="entry name" value="Kinase-like_dom_sf"/>
</dbReference>
<evidence type="ECO:0000313" key="2">
    <source>
        <dbReference type="EMBL" id="THV29054.1"/>
    </source>
</evidence>
<organism evidence="2 3">
    <name type="scientific">Glycomyces paridis</name>
    <dbReference type="NCBI Taxonomy" id="2126555"/>
    <lineage>
        <taxon>Bacteria</taxon>
        <taxon>Bacillati</taxon>
        <taxon>Actinomycetota</taxon>
        <taxon>Actinomycetes</taxon>
        <taxon>Glycomycetales</taxon>
        <taxon>Glycomycetaceae</taxon>
        <taxon>Glycomyces</taxon>
    </lineage>
</organism>
<dbReference type="PANTHER" id="PTHR21310">
    <property type="entry name" value="AMINOGLYCOSIDE PHOSPHOTRANSFERASE-RELATED-RELATED"/>
    <property type="match status" value="1"/>
</dbReference>
<sequence>MPEPGSAPEKLAAIARRHGADPAAVVPVPVQGVANRVYLLGNGLVLRIARPEHASDLRKEAVVIPAARRAGVRTPAVAAYDDGELLGTPYMVVERAHGVAPGLPAGPADGRWRDAYRDLGAELATLHEGVGELAGVPVERASDPRVDVEALAIRGYINTEAAQWLTDWFDRLDAYRPDVALTLVHGDAAPGNLLADPGTGRLVAILDWGDAARADPAIEFAKLPLRAVPQVMEGYRGGCDEEWAARILWHHLHWALGRLPTGPEREARHWSAQPGNRLLEVMRFLVADPPEPWAGLR</sequence>
<dbReference type="OrthoDB" id="3806873at2"/>
<dbReference type="InterPro" id="IPR002575">
    <property type="entry name" value="Aminoglycoside_PTrfase"/>
</dbReference>
<keyword evidence="3" id="KW-1185">Reference proteome</keyword>
<dbReference type="SUPFAM" id="SSF56112">
    <property type="entry name" value="Protein kinase-like (PK-like)"/>
    <property type="match status" value="1"/>
</dbReference>
<keyword evidence="2" id="KW-0808">Transferase</keyword>
<comment type="caution">
    <text evidence="2">The sequence shown here is derived from an EMBL/GenBank/DDBJ whole genome shotgun (WGS) entry which is preliminary data.</text>
</comment>
<dbReference type="PANTHER" id="PTHR21310:SF15">
    <property type="entry name" value="AMINOGLYCOSIDE PHOSPHOTRANSFERASE DOMAIN-CONTAINING PROTEIN"/>
    <property type="match status" value="1"/>
</dbReference>
<accession>A0A4S8PLC0</accession>
<dbReference type="GO" id="GO:0016740">
    <property type="term" value="F:transferase activity"/>
    <property type="evidence" value="ECO:0007669"/>
    <property type="project" value="UniProtKB-KW"/>
</dbReference>
<reference evidence="2 3" key="1">
    <citation type="journal article" date="2018" name="Int. J. Syst. Evol. Microbiol.">
        <title>Glycomyces paridis sp. nov., isolated from the medicinal plant Paris polyphylla.</title>
        <authorList>
            <person name="Fang X.M."/>
            <person name="Bai J.L."/>
            <person name="Su J."/>
            <person name="Zhao L.L."/>
            <person name="Liu H.Y."/>
            <person name="Ma B.P."/>
            <person name="Zhang Y.Q."/>
            <person name="Yu L.Y."/>
        </authorList>
    </citation>
    <scope>NUCLEOTIDE SEQUENCE [LARGE SCALE GENOMIC DNA]</scope>
    <source>
        <strain evidence="2 3">CPCC 204357</strain>
    </source>
</reference>
<dbReference type="RefSeq" id="WP_136529548.1">
    <property type="nucleotide sequence ID" value="NZ_STGX01000006.1"/>
</dbReference>
<dbReference type="EMBL" id="STGX01000006">
    <property type="protein sequence ID" value="THV29054.1"/>
    <property type="molecule type" value="Genomic_DNA"/>
</dbReference>
<dbReference type="AlphaFoldDB" id="A0A4S8PLC0"/>
<dbReference type="Pfam" id="PF01636">
    <property type="entry name" value="APH"/>
    <property type="match status" value="1"/>
</dbReference>
<evidence type="ECO:0000259" key="1">
    <source>
        <dbReference type="Pfam" id="PF01636"/>
    </source>
</evidence>
<gene>
    <name evidence="2" type="ORF">E9998_09930</name>
</gene>
<proteinExistence type="predicted"/>